<evidence type="ECO:0000313" key="2">
    <source>
        <dbReference type="EMBL" id="KAF2555398.1"/>
    </source>
</evidence>
<reference evidence="2" key="1">
    <citation type="submission" date="2019-12" db="EMBL/GenBank/DDBJ databases">
        <title>Genome sequencing and annotation of Brassica cretica.</title>
        <authorList>
            <person name="Studholme D.J."/>
            <person name="Sarris P.F."/>
        </authorList>
    </citation>
    <scope>NUCLEOTIDE SEQUENCE</scope>
    <source>
        <strain evidence="2">PFS-001/15</strain>
        <tissue evidence="2">Leaf</tissue>
    </source>
</reference>
<accession>A0A8S9HI91</accession>
<protein>
    <submittedName>
        <fullName evidence="2">Uncharacterized protein</fullName>
    </submittedName>
</protein>
<dbReference type="AlphaFoldDB" id="A0A8S9HI91"/>
<feature type="region of interest" description="Disordered" evidence="1">
    <location>
        <begin position="367"/>
        <end position="412"/>
    </location>
</feature>
<sequence length="466" mass="53654">MTTTITPWRYTLPYPSDETYEEERATLYKGIRTEEDRLLYHSSWTRNATSIDRNVLTSIDTHHHQTNRKRASTDTAYYPSIDEGVDHAQEGNYSIGSWADDRYHESYAVETAIHEQGADELHEGFTTEELLNHKERSDTYSLFTEACGRGTCFYRPFTRAKRPSIDIKASTSIDIRSQPPSTVREKAKQNNNYLTPDEFGIFRDLEGYARAIDGHALQVSREDIADILQMANGAKNLFIQQHNILEDQDQPSIDRRPEFGKRAYDCDGTRRFHREEKDEYGFCRDDHGHARDVDGHIIRVSKDDIRNLLERASMDENSYICLPGDARSLTQTKLVLEIYTKDEINEMLYGLTTCMEEMRKDIASMQAQRAAKATTPASIDKNIPTSIDRDLPKSIDDEPSPLNPMKSQPDSYTRAEIDQMVEEIYRTLGAAEERLDKRCDDIYFPWDITISSLTSQIEAMHNEIVD</sequence>
<gene>
    <name evidence="2" type="ORF">F2Q68_00016608</name>
</gene>
<feature type="compositionally biased region" description="Basic and acidic residues" evidence="1">
    <location>
        <begin position="387"/>
        <end position="396"/>
    </location>
</feature>
<name>A0A8S9HI91_BRACR</name>
<comment type="caution">
    <text evidence="2">The sequence shown here is derived from an EMBL/GenBank/DDBJ whole genome shotgun (WGS) entry which is preliminary data.</text>
</comment>
<dbReference type="EMBL" id="QGKW02001940">
    <property type="protein sequence ID" value="KAF2555398.1"/>
    <property type="molecule type" value="Genomic_DNA"/>
</dbReference>
<dbReference type="Proteomes" id="UP000712281">
    <property type="component" value="Unassembled WGS sequence"/>
</dbReference>
<evidence type="ECO:0000256" key="1">
    <source>
        <dbReference type="SAM" id="MobiDB-lite"/>
    </source>
</evidence>
<organism evidence="2 3">
    <name type="scientific">Brassica cretica</name>
    <name type="common">Mustard</name>
    <dbReference type="NCBI Taxonomy" id="69181"/>
    <lineage>
        <taxon>Eukaryota</taxon>
        <taxon>Viridiplantae</taxon>
        <taxon>Streptophyta</taxon>
        <taxon>Embryophyta</taxon>
        <taxon>Tracheophyta</taxon>
        <taxon>Spermatophyta</taxon>
        <taxon>Magnoliopsida</taxon>
        <taxon>eudicotyledons</taxon>
        <taxon>Gunneridae</taxon>
        <taxon>Pentapetalae</taxon>
        <taxon>rosids</taxon>
        <taxon>malvids</taxon>
        <taxon>Brassicales</taxon>
        <taxon>Brassicaceae</taxon>
        <taxon>Brassiceae</taxon>
        <taxon>Brassica</taxon>
    </lineage>
</organism>
<proteinExistence type="predicted"/>
<evidence type="ECO:0000313" key="3">
    <source>
        <dbReference type="Proteomes" id="UP000712281"/>
    </source>
</evidence>